<dbReference type="KEGG" id="lgi:LOTGIDRAFT_123325"/>
<evidence type="ECO:0000256" key="5">
    <source>
        <dbReference type="ARBA" id="ARBA00022801"/>
    </source>
</evidence>
<evidence type="ECO:0000313" key="12">
    <source>
        <dbReference type="Proteomes" id="UP000030746"/>
    </source>
</evidence>
<dbReference type="GO" id="GO:0008311">
    <property type="term" value="F:double-stranded DNA 3'-5' DNA exonuclease activity"/>
    <property type="evidence" value="ECO:0007669"/>
    <property type="project" value="UniProtKB-EC"/>
</dbReference>
<sequence>MTDIGLLSLNVRGLRDKPKRDKIFRWLKNQKQKIIFLQETHSCLSDESVWAREWGSNIYFSHGQTNSSGTAILTRCDLILNKKISDDFGYYLILVTEFLNYTLILVNIYSPIPNGDQKVYYEKVSNELIKLQNTLDSCIFILGGDFNNILDENLDRYGGNYKPKTQGKQEIINIINNFNLIDIFRHLHPDVKKYTWRRNKPVIQSRLDYWLISEDIQDFVKKSDVYPVFLSDHSSIILDL</sequence>
<dbReference type="HOGENOM" id="CLU_000680_2_4_1"/>
<evidence type="ECO:0000256" key="2">
    <source>
        <dbReference type="ARBA" id="ARBA00007092"/>
    </source>
</evidence>
<keyword evidence="8" id="KW-0464">Manganese</keyword>
<feature type="non-terminal residue" evidence="11">
    <location>
        <position position="240"/>
    </location>
</feature>
<dbReference type="AlphaFoldDB" id="V4A1J3"/>
<feature type="active site" evidence="7">
    <location>
        <position position="109"/>
    </location>
</feature>
<dbReference type="Gene3D" id="3.60.10.10">
    <property type="entry name" value="Endonuclease/exonuclease/phosphatase"/>
    <property type="match status" value="1"/>
</dbReference>
<dbReference type="InterPro" id="IPR036691">
    <property type="entry name" value="Endo/exonu/phosph_ase_sf"/>
</dbReference>
<feature type="binding site" evidence="8">
    <location>
        <position position="39"/>
    </location>
    <ligand>
        <name>Mg(2+)</name>
        <dbReference type="ChEBI" id="CHEBI:18420"/>
        <label>1</label>
    </ligand>
</feature>
<reference evidence="11 12" key="1">
    <citation type="journal article" date="2013" name="Nature">
        <title>Insights into bilaterian evolution from three spiralian genomes.</title>
        <authorList>
            <person name="Simakov O."/>
            <person name="Marletaz F."/>
            <person name="Cho S.J."/>
            <person name="Edsinger-Gonzales E."/>
            <person name="Havlak P."/>
            <person name="Hellsten U."/>
            <person name="Kuo D.H."/>
            <person name="Larsson T."/>
            <person name="Lv J."/>
            <person name="Arendt D."/>
            <person name="Savage R."/>
            <person name="Osoegawa K."/>
            <person name="de Jong P."/>
            <person name="Grimwood J."/>
            <person name="Chapman J.A."/>
            <person name="Shapiro H."/>
            <person name="Aerts A."/>
            <person name="Otillar R.P."/>
            <person name="Terry A.Y."/>
            <person name="Boore J.L."/>
            <person name="Grigoriev I.V."/>
            <person name="Lindberg D.R."/>
            <person name="Seaver E.C."/>
            <person name="Weisblat D.A."/>
            <person name="Putnam N.H."/>
            <person name="Rokhsar D.S."/>
        </authorList>
    </citation>
    <scope>NUCLEOTIDE SEQUENCE [LARGE SCALE GENOMIC DNA]</scope>
</reference>
<evidence type="ECO:0000256" key="6">
    <source>
        <dbReference type="ARBA" id="ARBA00022842"/>
    </source>
</evidence>
<comment type="similarity">
    <text evidence="2">Belongs to the DNA repair enzymes AP/ExoA family.</text>
</comment>
<proteinExistence type="inferred from homology"/>
<dbReference type="InterPro" id="IPR005135">
    <property type="entry name" value="Endo/exonuclease/phosphatase"/>
</dbReference>
<feature type="site" description="Interaction with DNA substrate" evidence="9">
    <location>
        <position position="233"/>
    </location>
</feature>
<dbReference type="GeneID" id="20232227"/>
<dbReference type="CTD" id="20232227"/>
<accession>V4A1J3</accession>
<evidence type="ECO:0000256" key="7">
    <source>
        <dbReference type="PIRSR" id="PIRSR604808-1"/>
    </source>
</evidence>
<dbReference type="GO" id="GO:0008081">
    <property type="term" value="F:phosphoric diester hydrolase activity"/>
    <property type="evidence" value="ECO:0007669"/>
    <property type="project" value="TreeGrafter"/>
</dbReference>
<feature type="site" description="Important for catalytic activity" evidence="9">
    <location>
        <position position="208"/>
    </location>
</feature>
<dbReference type="EC" id="3.1.11.2" evidence="3"/>
<dbReference type="GO" id="GO:0046872">
    <property type="term" value="F:metal ion binding"/>
    <property type="evidence" value="ECO:0007669"/>
    <property type="project" value="UniProtKB-KW"/>
</dbReference>
<dbReference type="RefSeq" id="XP_009058848.1">
    <property type="nucleotide sequence ID" value="XM_009060600.1"/>
</dbReference>
<dbReference type="GO" id="GO:0006284">
    <property type="term" value="P:base-excision repair"/>
    <property type="evidence" value="ECO:0007669"/>
    <property type="project" value="TreeGrafter"/>
</dbReference>
<dbReference type="OMA" id="WLYPEEK"/>
<dbReference type="GO" id="GO:0003906">
    <property type="term" value="F:DNA-(apurinic or apyrimidinic site) endonuclease activity"/>
    <property type="evidence" value="ECO:0007669"/>
    <property type="project" value="TreeGrafter"/>
</dbReference>
<evidence type="ECO:0000256" key="9">
    <source>
        <dbReference type="PIRSR" id="PIRSR604808-3"/>
    </source>
</evidence>
<keyword evidence="6 8" id="KW-0460">Magnesium</keyword>
<evidence type="ECO:0000256" key="1">
    <source>
        <dbReference type="ARBA" id="ARBA00000493"/>
    </source>
</evidence>
<dbReference type="PANTHER" id="PTHR22748:SF26">
    <property type="entry name" value="ENDONUCLEASE_EXONUCLEASE_PHOSPHATASE DOMAIN-CONTAINING PROTEIN"/>
    <property type="match status" value="1"/>
</dbReference>
<dbReference type="InterPro" id="IPR004808">
    <property type="entry name" value="AP_endonuc_1"/>
</dbReference>
<feature type="binding site" evidence="8">
    <location>
        <position position="233"/>
    </location>
    <ligand>
        <name>Mg(2+)</name>
        <dbReference type="ChEBI" id="CHEBI:18420"/>
        <label>1</label>
    </ligand>
</feature>
<feature type="active site" description="Proton donor/acceptor" evidence="7">
    <location>
        <position position="145"/>
    </location>
</feature>
<dbReference type="SUPFAM" id="SSF56219">
    <property type="entry name" value="DNase I-like"/>
    <property type="match status" value="1"/>
</dbReference>
<dbReference type="GO" id="GO:0005634">
    <property type="term" value="C:nucleus"/>
    <property type="evidence" value="ECO:0007669"/>
    <property type="project" value="TreeGrafter"/>
</dbReference>
<evidence type="ECO:0000259" key="10">
    <source>
        <dbReference type="Pfam" id="PF03372"/>
    </source>
</evidence>
<protein>
    <recommendedName>
        <fullName evidence="3">exodeoxyribonuclease III</fullName>
        <ecNumber evidence="3">3.1.11.2</ecNumber>
    </recommendedName>
</protein>
<feature type="active site" description="Proton acceptor" evidence="7">
    <location>
        <position position="233"/>
    </location>
</feature>
<name>V4A1J3_LOTGI</name>
<dbReference type="STRING" id="225164.V4A1J3"/>
<dbReference type="Proteomes" id="UP000030746">
    <property type="component" value="Unassembled WGS sequence"/>
</dbReference>
<organism evidence="11 12">
    <name type="scientific">Lottia gigantea</name>
    <name type="common">Giant owl limpet</name>
    <dbReference type="NCBI Taxonomy" id="225164"/>
    <lineage>
        <taxon>Eukaryota</taxon>
        <taxon>Metazoa</taxon>
        <taxon>Spiralia</taxon>
        <taxon>Lophotrochozoa</taxon>
        <taxon>Mollusca</taxon>
        <taxon>Gastropoda</taxon>
        <taxon>Patellogastropoda</taxon>
        <taxon>Lottioidea</taxon>
        <taxon>Lottiidae</taxon>
        <taxon>Lottia</taxon>
    </lineage>
</organism>
<feature type="binding site" evidence="8">
    <location>
        <position position="10"/>
    </location>
    <ligand>
        <name>Mg(2+)</name>
        <dbReference type="ChEBI" id="CHEBI:18420"/>
        <label>1</label>
    </ligand>
</feature>
<keyword evidence="5" id="KW-0378">Hydrolase</keyword>
<feature type="domain" description="Endonuclease/exonuclease/phosphatase" evidence="10">
    <location>
        <begin position="7"/>
        <end position="233"/>
    </location>
</feature>
<keyword evidence="12" id="KW-1185">Reference proteome</keyword>
<dbReference type="CDD" id="cd09076">
    <property type="entry name" value="L1-EN"/>
    <property type="match status" value="1"/>
</dbReference>
<evidence type="ECO:0000256" key="8">
    <source>
        <dbReference type="PIRSR" id="PIRSR604808-2"/>
    </source>
</evidence>
<gene>
    <name evidence="11" type="ORF">LOTGIDRAFT_123325</name>
</gene>
<evidence type="ECO:0000256" key="4">
    <source>
        <dbReference type="ARBA" id="ARBA00022723"/>
    </source>
</evidence>
<evidence type="ECO:0000256" key="3">
    <source>
        <dbReference type="ARBA" id="ARBA00012115"/>
    </source>
</evidence>
<feature type="binding site" evidence="8">
    <location>
        <position position="232"/>
    </location>
    <ligand>
        <name>Mg(2+)</name>
        <dbReference type="ChEBI" id="CHEBI:18420"/>
        <label>1</label>
    </ligand>
</feature>
<dbReference type="PANTHER" id="PTHR22748">
    <property type="entry name" value="AP ENDONUCLEASE"/>
    <property type="match status" value="1"/>
</dbReference>
<keyword evidence="4 8" id="KW-0479">Metal-binding</keyword>
<evidence type="ECO:0000313" key="11">
    <source>
        <dbReference type="EMBL" id="ESO90527.1"/>
    </source>
</evidence>
<feature type="binding site" evidence="8">
    <location>
        <position position="145"/>
    </location>
    <ligand>
        <name>Mg(2+)</name>
        <dbReference type="ChEBI" id="CHEBI:18420"/>
        <label>1</label>
    </ligand>
</feature>
<comment type="cofactor">
    <cofactor evidence="8">
        <name>Mg(2+)</name>
        <dbReference type="ChEBI" id="CHEBI:18420"/>
    </cofactor>
    <cofactor evidence="8">
        <name>Mn(2+)</name>
        <dbReference type="ChEBI" id="CHEBI:29035"/>
    </cofactor>
    <text evidence="8">Probably binds two magnesium or manganese ions per subunit.</text>
</comment>
<dbReference type="EMBL" id="KB202408">
    <property type="protein sequence ID" value="ESO90527.1"/>
    <property type="molecule type" value="Genomic_DNA"/>
</dbReference>
<feature type="site" description="Transition state stabilizer" evidence="9">
    <location>
        <position position="147"/>
    </location>
</feature>
<dbReference type="Pfam" id="PF03372">
    <property type="entry name" value="Exo_endo_phos"/>
    <property type="match status" value="1"/>
</dbReference>
<feature type="binding site" evidence="8">
    <location>
        <position position="147"/>
    </location>
    <ligand>
        <name>Mg(2+)</name>
        <dbReference type="ChEBI" id="CHEBI:18420"/>
        <label>1</label>
    </ligand>
</feature>
<comment type="catalytic activity">
    <reaction evidence="1">
        <text>Exonucleolytic cleavage in the 3'- to 5'-direction to yield nucleoside 5'-phosphates.</text>
        <dbReference type="EC" id="3.1.11.2"/>
    </reaction>
</comment>
<dbReference type="OrthoDB" id="6073759at2759"/>